<reference evidence="2 3" key="1">
    <citation type="submission" date="2016-11" db="EMBL/GenBank/DDBJ databases">
        <authorList>
            <person name="Jaros S."/>
            <person name="Januszkiewicz K."/>
            <person name="Wedrychowicz H."/>
        </authorList>
    </citation>
    <scope>NUCLEOTIDE SEQUENCE [LARGE SCALE GENOMIC DNA]</scope>
</reference>
<feature type="region of interest" description="Disordered" evidence="1">
    <location>
        <begin position="1"/>
        <end position="30"/>
    </location>
</feature>
<organism evidence="2 3">
    <name type="scientific">Microbotryum silenes-dioicae</name>
    <dbReference type="NCBI Taxonomy" id="796604"/>
    <lineage>
        <taxon>Eukaryota</taxon>
        <taxon>Fungi</taxon>
        <taxon>Dikarya</taxon>
        <taxon>Basidiomycota</taxon>
        <taxon>Pucciniomycotina</taxon>
        <taxon>Microbotryomycetes</taxon>
        <taxon>Microbotryales</taxon>
        <taxon>Microbotryaceae</taxon>
        <taxon>Microbotryum</taxon>
    </lineage>
</organism>
<evidence type="ECO:0000313" key="2">
    <source>
        <dbReference type="EMBL" id="SGY97382.1"/>
    </source>
</evidence>
<sequence>MINKRRRTAGPGVEPGARSTNTFNKAQRRVNVRAQAPPSLPIALRAFERDFLSRAGFVPGARDWEV</sequence>
<protein>
    <submittedName>
        <fullName evidence="2">BQ5605_C035g11400 protein</fullName>
    </submittedName>
</protein>
<dbReference type="Proteomes" id="UP000249464">
    <property type="component" value="Unassembled WGS sequence"/>
</dbReference>
<dbReference type="AlphaFoldDB" id="A0A2X0N9A2"/>
<proteinExistence type="predicted"/>
<gene>
    <name evidence="2" type="primary">BQ5605_C035g11400</name>
    <name evidence="2" type="ORF">BQ5605_C035G11400</name>
</gene>
<accession>A0A2X0N9A2</accession>
<dbReference type="EMBL" id="FQNC01000064">
    <property type="protein sequence ID" value="SGY97382.1"/>
    <property type="molecule type" value="Genomic_DNA"/>
</dbReference>
<evidence type="ECO:0000256" key="1">
    <source>
        <dbReference type="SAM" id="MobiDB-lite"/>
    </source>
</evidence>
<evidence type="ECO:0000313" key="3">
    <source>
        <dbReference type="Proteomes" id="UP000249464"/>
    </source>
</evidence>
<name>A0A2X0N9A2_9BASI</name>
<keyword evidence="3" id="KW-1185">Reference proteome</keyword>